<dbReference type="Pfam" id="PF04422">
    <property type="entry name" value="FrhB_FdhB_N"/>
    <property type="match status" value="1"/>
</dbReference>
<dbReference type="GO" id="GO:0051536">
    <property type="term" value="F:iron-sulfur cluster binding"/>
    <property type="evidence" value="ECO:0007669"/>
    <property type="project" value="UniProtKB-KW"/>
</dbReference>
<dbReference type="InterPro" id="IPR017896">
    <property type="entry name" value="4Fe4S_Fe-S-bd"/>
</dbReference>
<dbReference type="InterPro" id="IPR045220">
    <property type="entry name" value="FRHB/FDHB/HCAR-like"/>
</dbReference>
<dbReference type="STRING" id="1121432.SAMN02745219_00430"/>
<evidence type="ECO:0000313" key="6">
    <source>
        <dbReference type="Proteomes" id="UP000184529"/>
    </source>
</evidence>
<dbReference type="Proteomes" id="UP000184529">
    <property type="component" value="Unassembled WGS sequence"/>
</dbReference>
<gene>
    <name evidence="5" type="ORF">SAMN02745219_00430</name>
</gene>
<reference evidence="6" key="1">
    <citation type="submission" date="2016-11" db="EMBL/GenBank/DDBJ databases">
        <authorList>
            <person name="Varghese N."/>
            <person name="Submissions S."/>
        </authorList>
    </citation>
    <scope>NUCLEOTIDE SEQUENCE [LARGE SCALE GENOMIC DNA]</scope>
    <source>
        <strain evidence="6">DSM 16057</strain>
    </source>
</reference>
<protein>
    <submittedName>
        <fullName evidence="5">Coenzyme F420 hydrogenase subunit beta</fullName>
    </submittedName>
</protein>
<sequence>MKGSFTELQNRVIQRGLCTACGTCAGVCPAGAIGWAYVDDEPLPELTGECAGCNICTTVCPGEEVNLPALEQFVFGRVREEQIPDLGFYREARVGWATDRVTRQLGASGGLVTALLIYALEKGIIDGALVAGFRQDLPWRTEARLAVNGEQLLAAARSKYACVPVNTLLNQALEQGYRRLAVVGLPCHIHGLRKMQFYGQPVSLARGVVLMVGLFCASQFYFEGTRHLLVERLGVDRLEDIASLSYRGGDWPGHLVVELKDGRRLLLDRHEYMYHHLMPAFKRDRCEMCVDWAAELADLSVGDYWDPQVRAGQALGASSCLVRSPAGEELLDGAVKNGYVETIPLEAARLAAGIGYELKKHAAAFRLRQRRRFGWPVPEYHREIHCIPFARELHLAPETHQNPQE</sequence>
<dbReference type="InterPro" id="IPR017900">
    <property type="entry name" value="4Fe4S_Fe_S_CS"/>
</dbReference>
<dbReference type="Gene3D" id="3.30.70.20">
    <property type="match status" value="1"/>
</dbReference>
<evidence type="ECO:0000256" key="2">
    <source>
        <dbReference type="ARBA" id="ARBA00023004"/>
    </source>
</evidence>
<dbReference type="RefSeq" id="WP_072867124.1">
    <property type="nucleotide sequence ID" value="NZ_FQZM01000005.1"/>
</dbReference>
<evidence type="ECO:0000256" key="1">
    <source>
        <dbReference type="ARBA" id="ARBA00022723"/>
    </source>
</evidence>
<dbReference type="InterPro" id="IPR007525">
    <property type="entry name" value="FrhB_FdhB_C"/>
</dbReference>
<dbReference type="SUPFAM" id="SSF54862">
    <property type="entry name" value="4Fe-4S ferredoxins"/>
    <property type="match status" value="1"/>
</dbReference>
<keyword evidence="2" id="KW-0408">Iron</keyword>
<dbReference type="PROSITE" id="PS51379">
    <property type="entry name" value="4FE4S_FER_2"/>
    <property type="match status" value="2"/>
</dbReference>
<dbReference type="InterPro" id="IPR007516">
    <property type="entry name" value="Co_F420_Hydgase/DH_bsu_N"/>
</dbReference>
<dbReference type="PROSITE" id="PS00198">
    <property type="entry name" value="4FE4S_FER_1"/>
    <property type="match status" value="2"/>
</dbReference>
<keyword evidence="3" id="KW-0411">Iron-sulfur</keyword>
<name>A0A1M6BL59_9FIRM</name>
<dbReference type="Pfam" id="PF04432">
    <property type="entry name" value="FrhB_FdhB_C"/>
    <property type="match status" value="1"/>
</dbReference>
<evidence type="ECO:0000259" key="4">
    <source>
        <dbReference type="PROSITE" id="PS51379"/>
    </source>
</evidence>
<accession>A0A1M6BL59</accession>
<dbReference type="Pfam" id="PF13187">
    <property type="entry name" value="Fer4_9"/>
    <property type="match status" value="1"/>
</dbReference>
<feature type="domain" description="4Fe-4S ferredoxin-type" evidence="4">
    <location>
        <begin position="40"/>
        <end position="70"/>
    </location>
</feature>
<keyword evidence="6" id="KW-1185">Reference proteome</keyword>
<evidence type="ECO:0000256" key="3">
    <source>
        <dbReference type="ARBA" id="ARBA00023014"/>
    </source>
</evidence>
<dbReference type="GO" id="GO:0046872">
    <property type="term" value="F:metal ion binding"/>
    <property type="evidence" value="ECO:0007669"/>
    <property type="project" value="UniProtKB-KW"/>
</dbReference>
<feature type="domain" description="4Fe-4S ferredoxin-type" evidence="4">
    <location>
        <begin position="9"/>
        <end position="38"/>
    </location>
</feature>
<dbReference type="PANTHER" id="PTHR31332">
    <property type="entry name" value="7-HYDROXYMETHYL CHLOROPHYLL A REDUCTASE, CHLOROPLASTIC"/>
    <property type="match status" value="1"/>
</dbReference>
<proteinExistence type="predicted"/>
<dbReference type="PANTHER" id="PTHR31332:SF0">
    <property type="entry name" value="7-HYDROXYMETHYL CHLOROPHYLL A REDUCTASE, CHLOROPLASTIC"/>
    <property type="match status" value="1"/>
</dbReference>
<dbReference type="EMBL" id="FQZM01000005">
    <property type="protein sequence ID" value="SHI49308.1"/>
    <property type="molecule type" value="Genomic_DNA"/>
</dbReference>
<evidence type="ECO:0000313" key="5">
    <source>
        <dbReference type="EMBL" id="SHI49308.1"/>
    </source>
</evidence>
<dbReference type="OrthoDB" id="430408at2"/>
<dbReference type="AlphaFoldDB" id="A0A1M6BL59"/>
<dbReference type="GO" id="GO:0052592">
    <property type="term" value="F:oxidoreductase activity, acting on CH or CH2 groups, with an iron-sulfur protein as acceptor"/>
    <property type="evidence" value="ECO:0007669"/>
    <property type="project" value="TreeGrafter"/>
</dbReference>
<organism evidence="5 6">
    <name type="scientific">Desulfofundulus thermosubterraneus DSM 16057</name>
    <dbReference type="NCBI Taxonomy" id="1121432"/>
    <lineage>
        <taxon>Bacteria</taxon>
        <taxon>Bacillati</taxon>
        <taxon>Bacillota</taxon>
        <taxon>Clostridia</taxon>
        <taxon>Eubacteriales</taxon>
        <taxon>Peptococcaceae</taxon>
        <taxon>Desulfofundulus</taxon>
    </lineage>
</organism>
<keyword evidence="1" id="KW-0479">Metal-binding</keyword>